<dbReference type="AlphaFoldDB" id="A0A913YA85"/>
<dbReference type="RefSeq" id="XP_020917576.1">
    <property type="nucleotide sequence ID" value="XM_021061917.1"/>
</dbReference>
<proteinExistence type="predicted"/>
<dbReference type="EnsemblMetazoa" id="XM_021061917.1">
    <property type="protein sequence ID" value="XP_020917576.1"/>
    <property type="gene ID" value="LOC110254869"/>
</dbReference>
<protein>
    <submittedName>
        <fullName evidence="1">Uncharacterized protein</fullName>
    </submittedName>
</protein>
<dbReference type="Proteomes" id="UP000887567">
    <property type="component" value="Unplaced"/>
</dbReference>
<accession>A0A913YA85</accession>
<dbReference type="OMA" id="HEFPEND"/>
<dbReference type="PANTHER" id="PTHR47331:SF1">
    <property type="entry name" value="GAG-LIKE PROTEIN"/>
    <property type="match status" value="1"/>
</dbReference>
<dbReference type="PANTHER" id="PTHR47331">
    <property type="entry name" value="PHD-TYPE DOMAIN-CONTAINING PROTEIN"/>
    <property type="match status" value="1"/>
</dbReference>
<evidence type="ECO:0000313" key="1">
    <source>
        <dbReference type="EnsemblMetazoa" id="XP_020917576.1"/>
    </source>
</evidence>
<name>A0A913YA85_EXADI</name>
<sequence length="431" mass="49619">MTINTLWTVDSVNVLTHSIPTNTEVQRWPHLHDVSLSDFQNKEVKMIIGSNVPEAFWVLEERRGKVGEPYAIRSPLGWTILGPTKSSTKDESLTSSFVKLQDDERRESKDDLLNQVQRFWEMDHVVSTSDRVMSRQDKHAIKTMESSVKLKDGHYEVALPWRQEIPYLPDNRSLAEQRLKLLKKRFLADNELFLKYKGTMNDYIDKGHARRVPENEVEVKGKPVLYLPHHPVFNPNKPNKTRVVFDCSAKYRNTSLNDQLLSGPDLTNSIVATEMDKALRRELEIPIDESFWTDSTSVLQYIRNTTTRFHTFVANRLTVIHDHTESYQWRYVPTNLNPADDASRGIAVKDLCHSNWLHGPDFLAEDKALWPAEPHALTSNCLDKDPEVKAHPAQSMTSIIQVTDDDAIVKLIEGYSSWNRLKQAVAWLLKL</sequence>
<evidence type="ECO:0000313" key="2">
    <source>
        <dbReference type="Proteomes" id="UP000887567"/>
    </source>
</evidence>
<organism evidence="1 2">
    <name type="scientific">Exaiptasia diaphana</name>
    <name type="common">Tropical sea anemone</name>
    <name type="synonym">Aiptasia pulchella</name>
    <dbReference type="NCBI Taxonomy" id="2652724"/>
    <lineage>
        <taxon>Eukaryota</taxon>
        <taxon>Metazoa</taxon>
        <taxon>Cnidaria</taxon>
        <taxon>Anthozoa</taxon>
        <taxon>Hexacorallia</taxon>
        <taxon>Actiniaria</taxon>
        <taxon>Aiptasiidae</taxon>
        <taxon>Exaiptasia</taxon>
    </lineage>
</organism>
<keyword evidence="2" id="KW-1185">Reference proteome</keyword>
<dbReference type="OrthoDB" id="5983040at2759"/>
<dbReference type="KEGG" id="epa:110254869"/>
<reference evidence="1" key="1">
    <citation type="submission" date="2022-11" db="UniProtKB">
        <authorList>
            <consortium name="EnsemblMetazoa"/>
        </authorList>
    </citation>
    <scope>IDENTIFICATION</scope>
</reference>
<dbReference type="GeneID" id="110254869"/>